<reference evidence="15" key="2">
    <citation type="journal article" date="2023" name="IMA Fungus">
        <title>Comparative genomic study of the Penicillium genus elucidates a diverse pangenome and 15 lateral gene transfer events.</title>
        <authorList>
            <person name="Petersen C."/>
            <person name="Sorensen T."/>
            <person name="Nielsen M.R."/>
            <person name="Sondergaard T.E."/>
            <person name="Sorensen J.L."/>
            <person name="Fitzpatrick D.A."/>
            <person name="Frisvad J.C."/>
            <person name="Nielsen K.L."/>
        </authorList>
    </citation>
    <scope>NUCLEOTIDE SEQUENCE</scope>
    <source>
        <strain evidence="15">IBT 29677</strain>
    </source>
</reference>
<feature type="region of interest" description="Disordered" evidence="11">
    <location>
        <begin position="1"/>
        <end position="21"/>
    </location>
</feature>
<feature type="region of interest" description="Disordered" evidence="11">
    <location>
        <begin position="1076"/>
        <end position="1107"/>
    </location>
</feature>
<dbReference type="SUPFAM" id="SSF90123">
    <property type="entry name" value="ABC transporter transmembrane region"/>
    <property type="match status" value="2"/>
</dbReference>
<feature type="domain" description="ABC transporter" evidence="13">
    <location>
        <begin position="1111"/>
        <end position="1350"/>
    </location>
</feature>
<evidence type="ECO:0000259" key="13">
    <source>
        <dbReference type="PROSITE" id="PS50893"/>
    </source>
</evidence>
<dbReference type="Gene3D" id="3.40.50.300">
    <property type="entry name" value="P-loop containing nucleotide triphosphate hydrolases"/>
    <property type="match status" value="2"/>
</dbReference>
<dbReference type="PROSITE" id="PS50893">
    <property type="entry name" value="ABC_TRANSPORTER_2"/>
    <property type="match status" value="2"/>
</dbReference>
<dbReference type="GO" id="GO:0005524">
    <property type="term" value="F:ATP binding"/>
    <property type="evidence" value="ECO:0007669"/>
    <property type="project" value="UniProtKB-KW"/>
</dbReference>
<dbReference type="SUPFAM" id="SSF52540">
    <property type="entry name" value="P-loop containing nucleoside triphosphate hydrolases"/>
    <property type="match status" value="2"/>
</dbReference>
<evidence type="ECO:0000256" key="12">
    <source>
        <dbReference type="SAM" id="Phobius"/>
    </source>
</evidence>
<dbReference type="GO" id="GO:0015421">
    <property type="term" value="F:ABC-type oligopeptide transporter activity"/>
    <property type="evidence" value="ECO:0007669"/>
    <property type="project" value="TreeGrafter"/>
</dbReference>
<dbReference type="InterPro" id="IPR011527">
    <property type="entry name" value="ABC1_TM_dom"/>
</dbReference>
<keyword evidence="9 12" id="KW-0472">Membrane</keyword>
<evidence type="ECO:0000256" key="8">
    <source>
        <dbReference type="ARBA" id="ARBA00022989"/>
    </source>
</evidence>
<feature type="transmembrane region" description="Helical" evidence="12">
    <location>
        <begin position="905"/>
        <end position="928"/>
    </location>
</feature>
<evidence type="ECO:0000256" key="3">
    <source>
        <dbReference type="ARBA" id="ARBA00022448"/>
    </source>
</evidence>
<feature type="transmembrane region" description="Helical" evidence="12">
    <location>
        <begin position="328"/>
        <end position="348"/>
    </location>
</feature>
<evidence type="ECO:0000256" key="1">
    <source>
        <dbReference type="ARBA" id="ARBA00004651"/>
    </source>
</evidence>
<evidence type="ECO:0000313" key="16">
    <source>
        <dbReference type="Proteomes" id="UP001147747"/>
    </source>
</evidence>
<dbReference type="GO" id="GO:0016887">
    <property type="term" value="F:ATP hydrolysis activity"/>
    <property type="evidence" value="ECO:0007669"/>
    <property type="project" value="InterPro"/>
</dbReference>
<dbReference type="CDD" id="cd18577">
    <property type="entry name" value="ABC_6TM_Pgp_ABCB1_D1_like"/>
    <property type="match status" value="1"/>
</dbReference>
<evidence type="ECO:0000256" key="4">
    <source>
        <dbReference type="ARBA" id="ARBA00022475"/>
    </source>
</evidence>
<feature type="transmembrane region" description="Helical" evidence="12">
    <location>
        <begin position="208"/>
        <end position="229"/>
    </location>
</feature>
<dbReference type="InterPro" id="IPR003439">
    <property type="entry name" value="ABC_transporter-like_ATP-bd"/>
</dbReference>
<feature type="domain" description="ABC transmembrane type-1" evidence="14">
    <location>
        <begin position="54"/>
        <end position="360"/>
    </location>
</feature>
<evidence type="ECO:0000256" key="2">
    <source>
        <dbReference type="ARBA" id="ARBA00007577"/>
    </source>
</evidence>
<feature type="transmembrane region" description="Helical" evidence="12">
    <location>
        <begin position="183"/>
        <end position="202"/>
    </location>
</feature>
<feature type="transmembrane region" description="Helical" evidence="12">
    <location>
        <begin position="988"/>
        <end position="1012"/>
    </location>
</feature>
<dbReference type="EMBL" id="JAPZBU010000009">
    <property type="protein sequence ID" value="KAJ5387215.1"/>
    <property type="molecule type" value="Genomic_DNA"/>
</dbReference>
<comment type="subcellular location">
    <subcellularLocation>
        <location evidence="1">Cell membrane</location>
        <topology evidence="1">Multi-pass membrane protein</topology>
    </subcellularLocation>
</comment>
<protein>
    <recommendedName>
        <fullName evidence="10">ABC multidrug transporter MDR2</fullName>
    </recommendedName>
</protein>
<feature type="transmembrane region" description="Helical" evidence="12">
    <location>
        <begin position="50"/>
        <end position="74"/>
    </location>
</feature>
<dbReference type="GO" id="GO:0005886">
    <property type="term" value="C:plasma membrane"/>
    <property type="evidence" value="ECO:0007669"/>
    <property type="project" value="UniProtKB-SubCell"/>
</dbReference>
<feature type="compositionally biased region" description="Polar residues" evidence="11">
    <location>
        <begin position="678"/>
        <end position="692"/>
    </location>
</feature>
<dbReference type="Proteomes" id="UP001147747">
    <property type="component" value="Unassembled WGS sequence"/>
</dbReference>
<feature type="compositionally biased region" description="Polar residues" evidence="11">
    <location>
        <begin position="11"/>
        <end position="21"/>
    </location>
</feature>
<keyword evidence="8 12" id="KW-1133">Transmembrane helix</keyword>
<dbReference type="RefSeq" id="XP_056485013.1">
    <property type="nucleotide sequence ID" value="XM_056634393.1"/>
</dbReference>
<evidence type="ECO:0000256" key="9">
    <source>
        <dbReference type="ARBA" id="ARBA00023136"/>
    </source>
</evidence>
<proteinExistence type="inferred from homology"/>
<evidence type="ECO:0000256" key="11">
    <source>
        <dbReference type="SAM" id="MobiDB-lite"/>
    </source>
</evidence>
<feature type="transmembrane region" description="Helical" evidence="12">
    <location>
        <begin position="1024"/>
        <end position="1046"/>
    </location>
</feature>
<dbReference type="SMART" id="SM00382">
    <property type="entry name" value="AAA"/>
    <property type="match status" value="2"/>
</dbReference>
<dbReference type="InterPro" id="IPR017871">
    <property type="entry name" value="ABC_transporter-like_CS"/>
</dbReference>
<keyword evidence="16" id="KW-1185">Reference proteome</keyword>
<dbReference type="PANTHER" id="PTHR43394">
    <property type="entry name" value="ATP-DEPENDENT PERMEASE MDL1, MITOCHONDRIAL"/>
    <property type="match status" value="1"/>
</dbReference>
<dbReference type="PANTHER" id="PTHR43394:SF1">
    <property type="entry name" value="ATP-BINDING CASSETTE SUB-FAMILY B MEMBER 10, MITOCHONDRIAL"/>
    <property type="match status" value="1"/>
</dbReference>
<comment type="similarity">
    <text evidence="2">Belongs to the ABC transporter superfamily. ABCB family. Multidrug resistance exporter (TC 3.A.1.201) subfamily.</text>
</comment>
<feature type="domain" description="ABC transporter" evidence="13">
    <location>
        <begin position="396"/>
        <end position="673"/>
    </location>
</feature>
<dbReference type="CDD" id="cd18578">
    <property type="entry name" value="ABC_6TM_Pgp_ABCB1_D2_like"/>
    <property type="match status" value="1"/>
</dbReference>
<comment type="caution">
    <text evidence="15">The sequence shown here is derived from an EMBL/GenBank/DDBJ whole genome shotgun (WGS) entry which is preliminary data.</text>
</comment>
<dbReference type="PROSITE" id="PS50929">
    <property type="entry name" value="ABC_TM1F"/>
    <property type="match status" value="2"/>
</dbReference>
<keyword evidence="7" id="KW-0067">ATP-binding</keyword>
<sequence length="1355" mass="145860">MADTMGVALTPAQTPAETPAKESSSVVEKLKDFFTYFSIYFRTNPSNFDILLLVGGVVCAIASGIPFPLLGIIFGQLIDNFNSESCAASETLDAATQASYQSEVNGKILYVLYLAIAQFGFMYIHLVCWSMGGARLAQRLRELYFQNLLRQEPSFFDNLPSGEVSSRLNSDIQTIRSGTSEKVGICISSVSFFVTAYVVAFIKDTKLAGILVSLLPAYFIMSIGGGWFIEKYSSRVSDCFAASSSIASEGLSNVAVVHAFNANERLEAKFTTHLRTARDEGMKKALATGIQAGLMYFIAYSANALAFWQGSRTIADSVAKSSSNGGSGASVGSIFTVIFLLVDATLILSQVAPFLQIFGAASAAFSKLKRDMDHKSLIDGTSTEGLDVPSTTPGHFELRNVSFTYPSRPERQVLRNVSLECPAGKQTAIIGLSGSGKSTIASLMLRLYDPLEGSLLLDGQEIRSLNTRQLRSCIGMVQQEATLLDRSILENIAHGLVNSAKHEHLGNALMGPSLAEVAAAIRGGQDATEAAQVYGADVVEIIGMVQHAATLADAARFIGNLSEGLGTIVGSNGTLLSGGQKQRIAVARALVKDPKILILDEATASLDSKSEKEILAAVERCSEGRTMISIAHRLSTIQKAHKIIVMRDGVIVEEGNHGELMEKQGAYAGLVGLQNLNTQPSDKQVDSQSGDITETEQSGDDAQSAKSALVKGMEQISVDATEKTDDSSPPTSSGDETAKPRKKSVWHLMKGVYPIMRPYLLIALLALLGASIVGAAFSIEAVIFGNTVGSLTPCESPDYIRSRGEFFGLMFFILAIVEFFANIASWVGFGWVSEKSIYNIRILLFRSLFEQDLQWHQSESRTPTGLLGYITNDGSLIAGLSGSVIGTIFSICINLIIAIVMTLCIAWKMALVCIAVVPLLLGVGLMELNVLAKFEEKHENAFNQSVSISVEAINSIKTVAALSLENETLAVYRRTLSGPRRETTQISLWANLWLGLAFFIGNLSYALAFWWGSKQIFNGTYSETQFIIVMFALLVSAQLWSQMFALAPEVSNARAAVARVLEILELGESGLASKVKALPEPSTSPSSSEKDIESTGETKSFSPNAQGGVDVELRDVKFSYPARAHAPVLRGLNVHVKPGQFCALVGPSGAGKSTIISLVERMYLPSSGAILVDGTDITQRSDITFRDEIALVPQEGTLFEGSVRFNMSLGARPGTEVSEEEIVQACKLANIHDTIMSLPDGYDTECGANGSKLSGGQKQRLAIARALVRKPRLLILDEPTSALDAESEKLLQEGLEVASRGISVLAIAHRLNTIRKADKIYMIEAGVCVDSGTHEELFARSENYRSNVLSQTFEG</sequence>
<evidence type="ECO:0000313" key="15">
    <source>
        <dbReference type="EMBL" id="KAJ5387215.1"/>
    </source>
</evidence>
<evidence type="ECO:0000256" key="7">
    <source>
        <dbReference type="ARBA" id="ARBA00022840"/>
    </source>
</evidence>
<reference evidence="15" key="1">
    <citation type="submission" date="2022-12" db="EMBL/GenBank/DDBJ databases">
        <authorList>
            <person name="Petersen C."/>
        </authorList>
    </citation>
    <scope>NUCLEOTIDE SEQUENCE</scope>
    <source>
        <strain evidence="15">IBT 29677</strain>
    </source>
</reference>
<evidence type="ECO:0000256" key="5">
    <source>
        <dbReference type="ARBA" id="ARBA00022692"/>
    </source>
</evidence>
<feature type="region of interest" description="Disordered" evidence="11">
    <location>
        <begin position="678"/>
        <end position="706"/>
    </location>
</feature>
<dbReference type="PROSITE" id="PS00211">
    <property type="entry name" value="ABC_TRANSPORTER_1"/>
    <property type="match status" value="2"/>
</dbReference>
<dbReference type="Pfam" id="PF00005">
    <property type="entry name" value="ABC_tran"/>
    <property type="match status" value="2"/>
</dbReference>
<name>A0A9X0B3Z2_9EURO</name>
<dbReference type="GO" id="GO:0005743">
    <property type="term" value="C:mitochondrial inner membrane"/>
    <property type="evidence" value="ECO:0007669"/>
    <property type="project" value="TreeGrafter"/>
</dbReference>
<accession>A0A9X0B3Z2</accession>
<dbReference type="GeneID" id="81373373"/>
<feature type="compositionally biased region" description="Polar residues" evidence="11">
    <location>
        <begin position="1095"/>
        <end position="1105"/>
    </location>
</feature>
<dbReference type="InterPro" id="IPR039421">
    <property type="entry name" value="Type_1_exporter"/>
</dbReference>
<dbReference type="FunFam" id="1.20.1560.10:FF:000057">
    <property type="entry name" value="ABC multidrug transporter SitT"/>
    <property type="match status" value="2"/>
</dbReference>
<evidence type="ECO:0000259" key="14">
    <source>
        <dbReference type="PROSITE" id="PS50929"/>
    </source>
</evidence>
<dbReference type="InterPro" id="IPR027417">
    <property type="entry name" value="P-loop_NTPase"/>
</dbReference>
<evidence type="ECO:0000256" key="10">
    <source>
        <dbReference type="ARBA" id="ARBA00049740"/>
    </source>
</evidence>
<feature type="transmembrane region" description="Helical" evidence="12">
    <location>
        <begin position="806"/>
        <end position="832"/>
    </location>
</feature>
<feature type="region of interest" description="Disordered" evidence="11">
    <location>
        <begin position="718"/>
        <end position="740"/>
    </location>
</feature>
<keyword evidence="3" id="KW-0813">Transport</keyword>
<dbReference type="InterPro" id="IPR036640">
    <property type="entry name" value="ABC1_TM_sf"/>
</dbReference>
<dbReference type="GO" id="GO:0090374">
    <property type="term" value="P:oligopeptide export from mitochondrion"/>
    <property type="evidence" value="ECO:0007669"/>
    <property type="project" value="TreeGrafter"/>
</dbReference>
<feature type="transmembrane region" description="Helical" evidence="12">
    <location>
        <begin position="285"/>
        <end position="308"/>
    </location>
</feature>
<evidence type="ECO:0000256" key="6">
    <source>
        <dbReference type="ARBA" id="ARBA00022741"/>
    </source>
</evidence>
<dbReference type="Gene3D" id="1.20.1560.10">
    <property type="entry name" value="ABC transporter type 1, transmembrane domain"/>
    <property type="match status" value="1"/>
</dbReference>
<dbReference type="OrthoDB" id="6500128at2759"/>
<dbReference type="FunFam" id="3.40.50.300:FF:000913">
    <property type="entry name" value="ABC multidrug transporter SitT"/>
    <property type="match status" value="1"/>
</dbReference>
<feature type="transmembrane region" description="Helical" evidence="12">
    <location>
        <begin position="759"/>
        <end position="786"/>
    </location>
</feature>
<gene>
    <name evidence="15" type="ORF">N7509_009756</name>
</gene>
<keyword evidence="6" id="KW-0547">Nucleotide-binding</keyword>
<organism evidence="15 16">
    <name type="scientific">Penicillium cosmopolitanum</name>
    <dbReference type="NCBI Taxonomy" id="1131564"/>
    <lineage>
        <taxon>Eukaryota</taxon>
        <taxon>Fungi</taxon>
        <taxon>Dikarya</taxon>
        <taxon>Ascomycota</taxon>
        <taxon>Pezizomycotina</taxon>
        <taxon>Eurotiomycetes</taxon>
        <taxon>Eurotiomycetidae</taxon>
        <taxon>Eurotiales</taxon>
        <taxon>Aspergillaceae</taxon>
        <taxon>Penicillium</taxon>
    </lineage>
</organism>
<dbReference type="Pfam" id="PF00664">
    <property type="entry name" value="ABC_membrane"/>
    <property type="match status" value="2"/>
</dbReference>
<feature type="transmembrane region" description="Helical" evidence="12">
    <location>
        <begin position="876"/>
        <end position="899"/>
    </location>
</feature>
<dbReference type="InterPro" id="IPR003593">
    <property type="entry name" value="AAA+_ATPase"/>
</dbReference>
<keyword evidence="5 12" id="KW-0812">Transmembrane</keyword>
<feature type="domain" description="ABC transmembrane type-1" evidence="14">
    <location>
        <begin position="764"/>
        <end position="1052"/>
    </location>
</feature>
<feature type="transmembrane region" description="Helical" evidence="12">
    <location>
        <begin position="108"/>
        <end position="131"/>
    </location>
</feature>
<keyword evidence="4" id="KW-1003">Cell membrane</keyword>